<dbReference type="Proteomes" id="UP000007460">
    <property type="component" value="Chromosome"/>
</dbReference>
<dbReference type="EMBL" id="CP001751">
    <property type="protein sequence ID" value="ADE38832.1"/>
    <property type="molecule type" value="Genomic_DNA"/>
</dbReference>
<dbReference type="KEGG" id="apb:SAR116_0589"/>
<dbReference type="PIRSF" id="PIRSF032162">
    <property type="entry name" value="UCP032162_imp"/>
    <property type="match status" value="1"/>
</dbReference>
<reference evidence="2 3" key="1">
    <citation type="journal article" date="2010" name="J. Bacteriol.">
        <title>Complete genome sequence of "Candidatus Puniceispirillum marinum" IMCC1322, a representative of the SAR116 clade in the Alphaproteobacteria.</title>
        <authorList>
            <person name="Oh H.M."/>
            <person name="Kwon K.K."/>
            <person name="Kang I."/>
            <person name="Kang S.G."/>
            <person name="Lee J.H."/>
            <person name="Kim S.J."/>
            <person name="Cho J.C."/>
        </authorList>
    </citation>
    <scope>NUCLEOTIDE SEQUENCE [LARGE SCALE GENOMIC DNA]</scope>
    <source>
        <strain evidence="2 3">IMCC1322</strain>
    </source>
</reference>
<keyword evidence="1" id="KW-1133">Transmembrane helix</keyword>
<proteinExistence type="predicted"/>
<evidence type="ECO:0008006" key="4">
    <source>
        <dbReference type="Google" id="ProtNLM"/>
    </source>
</evidence>
<keyword evidence="1" id="KW-0812">Transmembrane</keyword>
<gene>
    <name evidence="2" type="ordered locus">SAR116_0589</name>
</gene>
<evidence type="ECO:0000256" key="1">
    <source>
        <dbReference type="SAM" id="Phobius"/>
    </source>
</evidence>
<accession>D5BRD5</accession>
<name>D5BRD5_PUNMI</name>
<dbReference type="eggNOG" id="COG5488">
    <property type="taxonomic scope" value="Bacteria"/>
</dbReference>
<sequence length="141" mass="15746">MAAIGSLAFIIGFGFFMAGAWPVIGFLGLEILIVWGAFKLNYRAARRRETLKTEADDLIIQRTDPNGKIDIETLSTAWLRVQITPSIAPTTAQRYRQRVILTSHGKSTEIGSFLHPAEKKHLANELTSMIGRARERQLHGD</sequence>
<dbReference type="InterPro" id="IPR016990">
    <property type="entry name" value="UCP032162_TM"/>
</dbReference>
<evidence type="ECO:0000313" key="3">
    <source>
        <dbReference type="Proteomes" id="UP000007460"/>
    </source>
</evidence>
<dbReference type="HOGENOM" id="CLU_096000_1_0_5"/>
<feature type="transmembrane region" description="Helical" evidence="1">
    <location>
        <begin position="6"/>
        <end position="38"/>
    </location>
</feature>
<keyword evidence="3" id="KW-1185">Reference proteome</keyword>
<protein>
    <recommendedName>
        <fullName evidence="4">DUF2244 domain-containing protein</fullName>
    </recommendedName>
</protein>
<evidence type="ECO:0000313" key="2">
    <source>
        <dbReference type="EMBL" id="ADE38832.1"/>
    </source>
</evidence>
<dbReference type="InterPro" id="IPR019253">
    <property type="entry name" value="DUF2244_TM"/>
</dbReference>
<dbReference type="AlphaFoldDB" id="D5BRD5"/>
<dbReference type="Pfam" id="PF10003">
    <property type="entry name" value="DUF2244"/>
    <property type="match status" value="1"/>
</dbReference>
<organism evidence="2 3">
    <name type="scientific">Puniceispirillum marinum (strain IMCC1322)</name>
    <dbReference type="NCBI Taxonomy" id="488538"/>
    <lineage>
        <taxon>Bacteria</taxon>
        <taxon>Pseudomonadati</taxon>
        <taxon>Pseudomonadota</taxon>
        <taxon>Alphaproteobacteria</taxon>
        <taxon>Candidatus Puniceispirillales</taxon>
        <taxon>Candidatus Puniceispirillaceae</taxon>
        <taxon>Candidatus Puniceispirillum</taxon>
    </lineage>
</organism>
<dbReference type="STRING" id="488538.SAR116_0589"/>
<keyword evidence="1" id="KW-0472">Membrane</keyword>